<organism evidence="2 3">
    <name type="scientific">Cercophora newfieldiana</name>
    <dbReference type="NCBI Taxonomy" id="92897"/>
    <lineage>
        <taxon>Eukaryota</taxon>
        <taxon>Fungi</taxon>
        <taxon>Dikarya</taxon>
        <taxon>Ascomycota</taxon>
        <taxon>Pezizomycotina</taxon>
        <taxon>Sordariomycetes</taxon>
        <taxon>Sordariomycetidae</taxon>
        <taxon>Sordariales</taxon>
        <taxon>Lasiosphaeriaceae</taxon>
        <taxon>Cercophora</taxon>
    </lineage>
</organism>
<dbReference type="AlphaFoldDB" id="A0AA39XXH0"/>
<protein>
    <submittedName>
        <fullName evidence="2">Uncharacterized protein</fullName>
    </submittedName>
</protein>
<keyword evidence="3" id="KW-1185">Reference proteome</keyword>
<proteinExistence type="predicted"/>
<evidence type="ECO:0000256" key="1">
    <source>
        <dbReference type="SAM" id="SignalP"/>
    </source>
</evidence>
<evidence type="ECO:0000313" key="3">
    <source>
        <dbReference type="Proteomes" id="UP001174936"/>
    </source>
</evidence>
<dbReference type="EMBL" id="JAULSV010000006">
    <property type="protein sequence ID" value="KAK0641381.1"/>
    <property type="molecule type" value="Genomic_DNA"/>
</dbReference>
<dbReference type="Proteomes" id="UP001174936">
    <property type="component" value="Unassembled WGS sequence"/>
</dbReference>
<name>A0AA39XXH0_9PEZI</name>
<evidence type="ECO:0000313" key="2">
    <source>
        <dbReference type="EMBL" id="KAK0641381.1"/>
    </source>
</evidence>
<feature type="chain" id="PRO_5041438403" evidence="1">
    <location>
        <begin position="18"/>
        <end position="182"/>
    </location>
</feature>
<accession>A0AA39XXH0</accession>
<sequence length="182" mass="19480">MQPILFSTAFLATLAMAAPNSIPKALDERQGACGPWTITTRLEGDGDPWQAPFPQENHSCGDGTCTICKTDSESFTIGFSATGGNGWIDGGFAVEMSVETGEPGEEICIWKAVGRTAYKARDYMMNQCNSGEPAGDVFEIVSPNTNNVDGDFYCVRGPCRNKGDSYEAERYQGGPGTEPPAK</sequence>
<feature type="signal peptide" evidence="1">
    <location>
        <begin position="1"/>
        <end position="17"/>
    </location>
</feature>
<reference evidence="2" key="1">
    <citation type="submission" date="2023-06" db="EMBL/GenBank/DDBJ databases">
        <title>Genome-scale phylogeny and comparative genomics of the fungal order Sordariales.</title>
        <authorList>
            <consortium name="Lawrence Berkeley National Laboratory"/>
            <person name="Hensen N."/>
            <person name="Bonometti L."/>
            <person name="Westerberg I."/>
            <person name="Brannstrom I.O."/>
            <person name="Guillou S."/>
            <person name="Cros-Aarteil S."/>
            <person name="Calhoun S."/>
            <person name="Haridas S."/>
            <person name="Kuo A."/>
            <person name="Mondo S."/>
            <person name="Pangilinan J."/>
            <person name="Riley R."/>
            <person name="Labutti K."/>
            <person name="Andreopoulos B."/>
            <person name="Lipzen A."/>
            <person name="Chen C."/>
            <person name="Yanf M."/>
            <person name="Daum C."/>
            <person name="Ng V."/>
            <person name="Clum A."/>
            <person name="Steindorff A."/>
            <person name="Ohm R."/>
            <person name="Martin F."/>
            <person name="Silar P."/>
            <person name="Natvig D."/>
            <person name="Lalanne C."/>
            <person name="Gautier V."/>
            <person name="Ament-Velasquez S.L."/>
            <person name="Kruys A."/>
            <person name="Hutchinson M.I."/>
            <person name="Powell A.J."/>
            <person name="Barry K."/>
            <person name="Miller A.N."/>
            <person name="Grigoriev I.V."/>
            <person name="Debuchy R."/>
            <person name="Gladieux P."/>
            <person name="Thoren M.H."/>
            <person name="Johannesson H."/>
        </authorList>
    </citation>
    <scope>NUCLEOTIDE SEQUENCE</scope>
    <source>
        <strain evidence="2">SMH2532-1</strain>
    </source>
</reference>
<keyword evidence="1" id="KW-0732">Signal</keyword>
<gene>
    <name evidence="2" type="ORF">B0T16DRAFT_393671</name>
</gene>
<comment type="caution">
    <text evidence="2">The sequence shown here is derived from an EMBL/GenBank/DDBJ whole genome shotgun (WGS) entry which is preliminary data.</text>
</comment>